<proteinExistence type="predicted"/>
<evidence type="ECO:0000313" key="1">
    <source>
        <dbReference type="EMBL" id="OGD64476.1"/>
    </source>
</evidence>
<name>A0A1F5EB20_9BACT</name>
<comment type="caution">
    <text evidence="1">The sequence shown here is derived from an EMBL/GenBank/DDBJ whole genome shotgun (WGS) entry which is preliminary data.</text>
</comment>
<organism evidence="1 2">
    <name type="scientific">Candidatus Berkelbacteria bacterium RIFCSPLOWO2_01_FULL_50_28</name>
    <dbReference type="NCBI Taxonomy" id="1797471"/>
    <lineage>
        <taxon>Bacteria</taxon>
        <taxon>Candidatus Berkelbacteria</taxon>
    </lineage>
</organism>
<dbReference type="EMBL" id="MEZX01000002">
    <property type="protein sequence ID" value="OGD64476.1"/>
    <property type="molecule type" value="Genomic_DNA"/>
</dbReference>
<dbReference type="Proteomes" id="UP000177481">
    <property type="component" value="Unassembled WGS sequence"/>
</dbReference>
<reference evidence="1 2" key="1">
    <citation type="journal article" date="2016" name="Nat. Commun.">
        <title>Thousands of microbial genomes shed light on interconnected biogeochemical processes in an aquifer system.</title>
        <authorList>
            <person name="Anantharaman K."/>
            <person name="Brown C.T."/>
            <person name="Hug L.A."/>
            <person name="Sharon I."/>
            <person name="Castelle C.J."/>
            <person name="Probst A.J."/>
            <person name="Thomas B.C."/>
            <person name="Singh A."/>
            <person name="Wilkins M.J."/>
            <person name="Karaoz U."/>
            <person name="Brodie E.L."/>
            <person name="Williams K.H."/>
            <person name="Hubbard S.S."/>
            <person name="Banfield J.F."/>
        </authorList>
    </citation>
    <scope>NUCLEOTIDE SEQUENCE [LARGE SCALE GENOMIC DNA]</scope>
</reference>
<protein>
    <submittedName>
        <fullName evidence="1">Uncharacterized protein</fullName>
    </submittedName>
</protein>
<evidence type="ECO:0000313" key="2">
    <source>
        <dbReference type="Proteomes" id="UP000177481"/>
    </source>
</evidence>
<dbReference type="AlphaFoldDB" id="A0A1F5EB20"/>
<gene>
    <name evidence="1" type="ORF">A3A71_00225</name>
</gene>
<sequence length="243" mass="27302">MRASTFPNQKQEAEMPSNTTAVAIRFVDLALRYKQWDEIQTLSEDEVQILFDTVSAAGFDPARVVPGKLRGHYRDQDGSSTGETYPINGLCPFKVVSGDEDGDHYFATGWLDCALRRVVNGSTRQNEGREKLTEVMAEEIERSVPLEPIPLTPEGDLLREYPPGTCGYGLIYFVKHTRDESSLGSCVGVHEYCDNWMDRRRATKTHDALVCRGCHLRVLFPKEVKTYGDLRQVLASQQVQSPA</sequence>
<accession>A0A1F5EB20</accession>